<dbReference type="EC" id="2.7.13.3" evidence="4"/>
<evidence type="ECO:0000259" key="17">
    <source>
        <dbReference type="PROSITE" id="PS50109"/>
    </source>
</evidence>
<protein>
    <recommendedName>
        <fullName evidence="5">Oxygen sensor histidine kinase NreB</fullName>
        <ecNumber evidence="4">2.7.13.3</ecNumber>
    </recommendedName>
    <alternativeName>
        <fullName evidence="15">Nitrogen regulation protein B</fullName>
    </alternativeName>
</protein>
<keyword evidence="8" id="KW-0808">Transferase</keyword>
<dbReference type="SUPFAM" id="SSF55874">
    <property type="entry name" value="ATPase domain of HSP90 chaperone/DNA topoisomerase II/histidine kinase"/>
    <property type="match status" value="1"/>
</dbReference>
<dbReference type="GO" id="GO:0005737">
    <property type="term" value="C:cytoplasm"/>
    <property type="evidence" value="ECO:0007669"/>
    <property type="project" value="UniProtKB-SubCell"/>
</dbReference>
<comment type="cofactor">
    <cofactor evidence="2">
        <name>[4Fe-4S] cluster</name>
        <dbReference type="ChEBI" id="CHEBI:49883"/>
    </cofactor>
</comment>
<feature type="domain" description="Histidine kinase" evidence="17">
    <location>
        <begin position="290"/>
        <end position="376"/>
    </location>
</feature>
<dbReference type="GO" id="GO:0046872">
    <property type="term" value="F:metal ion binding"/>
    <property type="evidence" value="ECO:0007669"/>
    <property type="project" value="UniProtKB-KW"/>
</dbReference>
<evidence type="ECO:0000256" key="1">
    <source>
        <dbReference type="ARBA" id="ARBA00000085"/>
    </source>
</evidence>
<evidence type="ECO:0000256" key="15">
    <source>
        <dbReference type="ARBA" id="ARBA00030800"/>
    </source>
</evidence>
<dbReference type="PROSITE" id="PS50109">
    <property type="entry name" value="HIS_KIN"/>
    <property type="match status" value="1"/>
</dbReference>
<keyword evidence="6" id="KW-0004">4Fe-4S</keyword>
<feature type="transmembrane region" description="Helical" evidence="16">
    <location>
        <begin position="116"/>
        <end position="135"/>
    </location>
</feature>
<evidence type="ECO:0000256" key="3">
    <source>
        <dbReference type="ARBA" id="ARBA00004496"/>
    </source>
</evidence>
<feature type="transmembrane region" description="Helical" evidence="16">
    <location>
        <begin position="21"/>
        <end position="39"/>
    </location>
</feature>
<dbReference type="SMART" id="SM00387">
    <property type="entry name" value="HATPase_c"/>
    <property type="match status" value="1"/>
</dbReference>
<keyword evidence="16" id="KW-1133">Transmembrane helix</keyword>
<sequence>MGVTERGSDRVNVWEARWLRAFHLLYYACLALGLILSAGEREGPAPVSLVALALLAGWHWLFVVREPRLLGRLHPMALHLAVLCALYVALVLADRSYDVVIFGLMPQAYLMLPTPWSYAGAVAVIGCTFAARGYLDDPGVGWQLAGSCGLVVAIGMFVTYVSRQSAQNKTVGVLEERARLAREIHDTIAQGLSGVITQLEAAEQAMPEQGRPDLPAVRRRLALAKELARDNLREARRSVDALRPGPLEDARLDAALAEVAGRWSRTSGVSATVTVEGTPRPLPGEAGTVLLRAAQEGLSNAAKHARAGRVAITLTYMDDEVTLDVFDDGIGFDPGARGSGYGLAAMRERARGVGGTLTVESAPGEGTALCLRIPSN</sequence>
<feature type="transmembrane region" description="Helical" evidence="16">
    <location>
        <begin position="76"/>
        <end position="96"/>
    </location>
</feature>
<dbReference type="GO" id="GO:0000155">
    <property type="term" value="F:phosphorelay sensor kinase activity"/>
    <property type="evidence" value="ECO:0007669"/>
    <property type="project" value="InterPro"/>
</dbReference>
<keyword evidence="13" id="KW-0411">Iron-sulfur</keyword>
<dbReference type="InterPro" id="IPR004358">
    <property type="entry name" value="Sig_transdc_His_kin-like_C"/>
</dbReference>
<dbReference type="Gene3D" id="1.20.5.1930">
    <property type="match status" value="1"/>
</dbReference>
<gene>
    <name evidence="18" type="ORF">SAMN05660976_07417</name>
</gene>
<evidence type="ECO:0000256" key="5">
    <source>
        <dbReference type="ARBA" id="ARBA00017322"/>
    </source>
</evidence>
<feature type="transmembrane region" description="Helical" evidence="16">
    <location>
        <begin position="142"/>
        <end position="161"/>
    </location>
</feature>
<keyword evidence="9" id="KW-0479">Metal-binding</keyword>
<organism evidence="18 19">
    <name type="scientific">Nonomuraea pusilla</name>
    <dbReference type="NCBI Taxonomy" id="46177"/>
    <lineage>
        <taxon>Bacteria</taxon>
        <taxon>Bacillati</taxon>
        <taxon>Actinomycetota</taxon>
        <taxon>Actinomycetes</taxon>
        <taxon>Streptosporangiales</taxon>
        <taxon>Streptosporangiaceae</taxon>
        <taxon>Nonomuraea</taxon>
    </lineage>
</organism>
<dbReference type="PANTHER" id="PTHR24421:SF62">
    <property type="entry name" value="SENSORY TRANSDUCTION HISTIDINE KINASE"/>
    <property type="match status" value="1"/>
</dbReference>
<dbReference type="CDD" id="cd16917">
    <property type="entry name" value="HATPase_UhpB-NarQ-NarX-like"/>
    <property type="match status" value="1"/>
</dbReference>
<feature type="transmembrane region" description="Helical" evidence="16">
    <location>
        <begin position="45"/>
        <end position="64"/>
    </location>
</feature>
<keyword evidence="10 18" id="KW-0418">Kinase</keyword>
<evidence type="ECO:0000256" key="9">
    <source>
        <dbReference type="ARBA" id="ARBA00022723"/>
    </source>
</evidence>
<evidence type="ECO:0000256" key="12">
    <source>
        <dbReference type="ARBA" id="ARBA00023012"/>
    </source>
</evidence>
<evidence type="ECO:0000256" key="6">
    <source>
        <dbReference type="ARBA" id="ARBA00022485"/>
    </source>
</evidence>
<comment type="catalytic activity">
    <reaction evidence="1">
        <text>ATP + protein L-histidine = ADP + protein N-phospho-L-histidine.</text>
        <dbReference type="EC" id="2.7.13.3"/>
    </reaction>
</comment>
<name>A0A1H8FZD1_9ACTN</name>
<keyword evidence="7" id="KW-0963">Cytoplasm</keyword>
<dbReference type="InterPro" id="IPR036890">
    <property type="entry name" value="HATPase_C_sf"/>
</dbReference>
<evidence type="ECO:0000256" key="4">
    <source>
        <dbReference type="ARBA" id="ARBA00012438"/>
    </source>
</evidence>
<evidence type="ECO:0000313" key="18">
    <source>
        <dbReference type="EMBL" id="SEN37201.1"/>
    </source>
</evidence>
<evidence type="ECO:0000256" key="7">
    <source>
        <dbReference type="ARBA" id="ARBA00022490"/>
    </source>
</evidence>
<dbReference type="EMBL" id="FOBF01000025">
    <property type="protein sequence ID" value="SEN37201.1"/>
    <property type="molecule type" value="Genomic_DNA"/>
</dbReference>
<keyword evidence="16" id="KW-0812">Transmembrane</keyword>
<dbReference type="GO" id="GO:0016020">
    <property type="term" value="C:membrane"/>
    <property type="evidence" value="ECO:0007669"/>
    <property type="project" value="InterPro"/>
</dbReference>
<dbReference type="STRING" id="46177.SAMN05660976_07417"/>
<dbReference type="Gene3D" id="3.30.565.10">
    <property type="entry name" value="Histidine kinase-like ATPase, C-terminal domain"/>
    <property type="match status" value="1"/>
</dbReference>
<reference evidence="18 19" key="1">
    <citation type="submission" date="2016-10" db="EMBL/GenBank/DDBJ databases">
        <authorList>
            <person name="de Groot N.N."/>
        </authorList>
    </citation>
    <scope>NUCLEOTIDE SEQUENCE [LARGE SCALE GENOMIC DNA]</scope>
    <source>
        <strain evidence="18 19">DSM 43357</strain>
    </source>
</reference>
<dbReference type="PRINTS" id="PR00344">
    <property type="entry name" value="BCTRLSENSOR"/>
</dbReference>
<evidence type="ECO:0000313" key="19">
    <source>
        <dbReference type="Proteomes" id="UP000198953"/>
    </source>
</evidence>
<proteinExistence type="predicted"/>
<evidence type="ECO:0000256" key="13">
    <source>
        <dbReference type="ARBA" id="ARBA00023014"/>
    </source>
</evidence>
<evidence type="ECO:0000256" key="2">
    <source>
        <dbReference type="ARBA" id="ARBA00001966"/>
    </source>
</evidence>
<dbReference type="InterPro" id="IPR017205">
    <property type="entry name" value="Sig_transdc_His_kinase_ChrS"/>
</dbReference>
<evidence type="ECO:0000256" key="8">
    <source>
        <dbReference type="ARBA" id="ARBA00022679"/>
    </source>
</evidence>
<dbReference type="InterPro" id="IPR003594">
    <property type="entry name" value="HATPase_dom"/>
</dbReference>
<dbReference type="GO" id="GO:0051539">
    <property type="term" value="F:4 iron, 4 sulfur cluster binding"/>
    <property type="evidence" value="ECO:0007669"/>
    <property type="project" value="UniProtKB-KW"/>
</dbReference>
<comment type="function">
    <text evidence="14">Member of the two-component regulatory system NreB/NreC involved in the control of dissimilatory nitrate/nitrite reduction in response to oxygen. NreB functions as a direct oxygen sensor histidine kinase which is autophosphorylated, in the absence of oxygen, probably at the conserved histidine residue, and transfers its phosphate group probably to a conserved aspartate residue of NreC. NreB/NreC activates the expression of the nitrate (narGHJI) and nitrite (nir) reductase operons, as well as the putative nitrate transporter gene narT.</text>
</comment>
<dbReference type="Pfam" id="PF02518">
    <property type="entry name" value="HATPase_c"/>
    <property type="match status" value="1"/>
</dbReference>
<keyword evidence="11" id="KW-0408">Iron</keyword>
<evidence type="ECO:0000256" key="16">
    <source>
        <dbReference type="SAM" id="Phobius"/>
    </source>
</evidence>
<evidence type="ECO:0000256" key="11">
    <source>
        <dbReference type="ARBA" id="ARBA00023004"/>
    </source>
</evidence>
<dbReference type="Pfam" id="PF07730">
    <property type="entry name" value="HisKA_3"/>
    <property type="match status" value="1"/>
</dbReference>
<dbReference type="InterPro" id="IPR011712">
    <property type="entry name" value="Sig_transdc_His_kin_sub3_dim/P"/>
</dbReference>
<dbReference type="GO" id="GO:0046983">
    <property type="term" value="F:protein dimerization activity"/>
    <property type="evidence" value="ECO:0007669"/>
    <property type="project" value="InterPro"/>
</dbReference>
<accession>A0A1H8FZD1</accession>
<dbReference type="InterPro" id="IPR005467">
    <property type="entry name" value="His_kinase_dom"/>
</dbReference>
<dbReference type="PANTHER" id="PTHR24421">
    <property type="entry name" value="NITRATE/NITRITE SENSOR PROTEIN NARX-RELATED"/>
    <property type="match status" value="1"/>
</dbReference>
<dbReference type="Proteomes" id="UP000198953">
    <property type="component" value="Unassembled WGS sequence"/>
</dbReference>
<dbReference type="PIRSF" id="PIRSF037434">
    <property type="entry name" value="STHK_ChrS"/>
    <property type="match status" value="1"/>
</dbReference>
<comment type="subcellular location">
    <subcellularLocation>
        <location evidence="3">Cytoplasm</location>
    </subcellularLocation>
</comment>
<evidence type="ECO:0000256" key="14">
    <source>
        <dbReference type="ARBA" id="ARBA00024827"/>
    </source>
</evidence>
<evidence type="ECO:0000256" key="10">
    <source>
        <dbReference type="ARBA" id="ARBA00022777"/>
    </source>
</evidence>
<dbReference type="AlphaFoldDB" id="A0A1H8FZD1"/>
<keyword evidence="19" id="KW-1185">Reference proteome</keyword>
<dbReference type="InterPro" id="IPR050482">
    <property type="entry name" value="Sensor_HK_TwoCompSys"/>
</dbReference>
<keyword evidence="16" id="KW-0472">Membrane</keyword>
<keyword evidence="12" id="KW-0902">Two-component regulatory system</keyword>